<evidence type="ECO:0000259" key="2">
    <source>
        <dbReference type="PROSITE" id="PS50042"/>
    </source>
</evidence>
<dbReference type="CDD" id="cd00038">
    <property type="entry name" value="CAP_ED"/>
    <property type="match status" value="1"/>
</dbReference>
<dbReference type="InterPro" id="IPR018490">
    <property type="entry name" value="cNMP-bd_dom_sf"/>
</dbReference>
<dbReference type="PANTHER" id="PTHR11635:SF152">
    <property type="entry name" value="CAMP-DEPENDENT PROTEIN KINASE TYPE I REGULATORY SUBUNIT-RELATED"/>
    <property type="match status" value="1"/>
</dbReference>
<feature type="compositionally biased region" description="Low complexity" evidence="1">
    <location>
        <begin position="122"/>
        <end position="137"/>
    </location>
</feature>
<evidence type="ECO:0000313" key="3">
    <source>
        <dbReference type="EMBL" id="ETN97465.1"/>
    </source>
</evidence>
<dbReference type="PANTHER" id="PTHR11635">
    <property type="entry name" value="CAMP-DEPENDENT PROTEIN KINASE REGULATORY CHAIN"/>
    <property type="match status" value="1"/>
</dbReference>
<dbReference type="InterPro" id="IPR050503">
    <property type="entry name" value="cAMP-dep_PK_reg_su-like"/>
</dbReference>
<dbReference type="GO" id="GO:0005829">
    <property type="term" value="C:cytosol"/>
    <property type="evidence" value="ECO:0007669"/>
    <property type="project" value="TreeGrafter"/>
</dbReference>
<evidence type="ECO:0000313" key="4">
    <source>
        <dbReference type="Proteomes" id="UP000023152"/>
    </source>
</evidence>
<dbReference type="Proteomes" id="UP000023152">
    <property type="component" value="Unassembled WGS sequence"/>
</dbReference>
<dbReference type="InterPro" id="IPR000595">
    <property type="entry name" value="cNMP-bd_dom"/>
</dbReference>
<dbReference type="GO" id="GO:0005952">
    <property type="term" value="C:cAMP-dependent protein kinase complex"/>
    <property type="evidence" value="ECO:0007669"/>
    <property type="project" value="InterPro"/>
</dbReference>
<protein>
    <recommendedName>
        <fullName evidence="2">Cyclic nucleotide-binding domain-containing protein</fullName>
    </recommendedName>
</protein>
<gene>
    <name evidence="3" type="ORF">RFI_40064</name>
</gene>
<name>X6L7S0_RETFI</name>
<organism evidence="3 4">
    <name type="scientific">Reticulomyxa filosa</name>
    <dbReference type="NCBI Taxonomy" id="46433"/>
    <lineage>
        <taxon>Eukaryota</taxon>
        <taxon>Sar</taxon>
        <taxon>Rhizaria</taxon>
        <taxon>Retaria</taxon>
        <taxon>Foraminifera</taxon>
        <taxon>Monothalamids</taxon>
        <taxon>Reticulomyxidae</taxon>
        <taxon>Reticulomyxa</taxon>
    </lineage>
</organism>
<dbReference type="InterPro" id="IPR014710">
    <property type="entry name" value="RmlC-like_jellyroll"/>
</dbReference>
<evidence type="ECO:0000256" key="1">
    <source>
        <dbReference type="SAM" id="MobiDB-lite"/>
    </source>
</evidence>
<dbReference type="SUPFAM" id="SSF51206">
    <property type="entry name" value="cAMP-binding domain-like"/>
    <property type="match status" value="1"/>
</dbReference>
<dbReference type="Gene3D" id="2.60.120.10">
    <property type="entry name" value="Jelly Rolls"/>
    <property type="match status" value="1"/>
</dbReference>
<sequence>MISIAQAITPRSYKRGDIIVEDGEESKEFFIIRKGVAEHLKDGDFFGERCILLNTKRTSTIVAIASTRCYVIQAADFRNLMEVPLKQELGEQIKEYEQLNFYLSTTITTITNNNNKDDNDNNVDNNNNTNGNSNKNNNNKDNDMDIDADKENLNNSTVNICTLDEFENICILGVSSFGRVSCLIFYCNIINIKQIKKFKLFDEYETKCFLFQINRK</sequence>
<accession>X6L7S0</accession>
<dbReference type="Pfam" id="PF00027">
    <property type="entry name" value="cNMP_binding"/>
    <property type="match status" value="1"/>
</dbReference>
<feature type="region of interest" description="Disordered" evidence="1">
    <location>
        <begin position="113"/>
        <end position="148"/>
    </location>
</feature>
<dbReference type="PROSITE" id="PS50042">
    <property type="entry name" value="CNMP_BINDING_3"/>
    <property type="match status" value="1"/>
</dbReference>
<dbReference type="OrthoDB" id="2152421at2759"/>
<dbReference type="EMBL" id="ASPP01049632">
    <property type="protein sequence ID" value="ETN97465.1"/>
    <property type="molecule type" value="Genomic_DNA"/>
</dbReference>
<feature type="domain" description="Cyclic nucleotide-binding" evidence="2">
    <location>
        <begin position="1"/>
        <end position="81"/>
    </location>
</feature>
<keyword evidence="4" id="KW-1185">Reference proteome</keyword>
<dbReference type="AlphaFoldDB" id="X6L7S0"/>
<proteinExistence type="predicted"/>
<comment type="caution">
    <text evidence="3">The sequence shown here is derived from an EMBL/GenBank/DDBJ whole genome shotgun (WGS) entry which is preliminary data.</text>
</comment>
<feature type="compositionally biased region" description="Basic and acidic residues" evidence="1">
    <location>
        <begin position="138"/>
        <end position="148"/>
    </location>
</feature>
<reference evidence="3 4" key="1">
    <citation type="journal article" date="2013" name="Curr. Biol.">
        <title>The Genome of the Foraminiferan Reticulomyxa filosa.</title>
        <authorList>
            <person name="Glockner G."/>
            <person name="Hulsmann N."/>
            <person name="Schleicher M."/>
            <person name="Noegel A.A."/>
            <person name="Eichinger L."/>
            <person name="Gallinger C."/>
            <person name="Pawlowski J."/>
            <person name="Sierra R."/>
            <person name="Euteneuer U."/>
            <person name="Pillet L."/>
            <person name="Moustafa A."/>
            <person name="Platzer M."/>
            <person name="Groth M."/>
            <person name="Szafranski K."/>
            <person name="Schliwa M."/>
        </authorList>
    </citation>
    <scope>NUCLEOTIDE SEQUENCE [LARGE SCALE GENOMIC DNA]</scope>
</reference>